<dbReference type="RefSeq" id="WP_009056515.1">
    <property type="nucleotide sequence ID" value="NZ_AJYA01000041.1"/>
</dbReference>
<reference evidence="1 2" key="1">
    <citation type="submission" date="2012-05" db="EMBL/GenBank/DDBJ databases">
        <title>Genome sequence of Nitritalea halalkaliphila LW7.</title>
        <authorList>
            <person name="Jangir P.K."/>
            <person name="Singh A."/>
            <person name="Shivaji S."/>
            <person name="Sharma R."/>
        </authorList>
    </citation>
    <scope>NUCLEOTIDE SEQUENCE [LARGE SCALE GENOMIC DNA]</scope>
    <source>
        <strain evidence="1 2">LW7</strain>
    </source>
</reference>
<protein>
    <submittedName>
        <fullName evidence="1">Uncharacterized protein</fullName>
    </submittedName>
</protein>
<dbReference type="AlphaFoldDB" id="I5BYC6"/>
<dbReference type="EMBL" id="AJYA01000041">
    <property type="protein sequence ID" value="EIM74578.1"/>
    <property type="molecule type" value="Genomic_DNA"/>
</dbReference>
<keyword evidence="2" id="KW-1185">Reference proteome</keyword>
<proteinExistence type="predicted"/>
<gene>
    <name evidence="1" type="ORF">A3SI_15758</name>
</gene>
<organism evidence="1 2">
    <name type="scientific">Nitritalea halalkaliphila LW7</name>
    <dbReference type="NCBI Taxonomy" id="1189621"/>
    <lineage>
        <taxon>Bacteria</taxon>
        <taxon>Pseudomonadati</taxon>
        <taxon>Bacteroidota</taxon>
        <taxon>Cytophagia</taxon>
        <taxon>Cytophagales</taxon>
        <taxon>Cyclobacteriaceae</taxon>
        <taxon>Nitritalea</taxon>
    </lineage>
</organism>
<sequence length="350" mass="41114">MQKRAIFLFRKKLIPFAQLRALYLLFGHTARRKGRPETPLALELAYTPHVHRRVEREIHLAALYLFGVLRAKEGTQGPEELELNPEIDFYWSLSLYSMRQRTVKKKLELRDRQGRQQLGVRLGKMPLEEMRVHLQDLPFLLRYGLELPVRQLPLVTYMERERVFYDFIVRWMVRGRESVNGRLPGAKGPFGRCPTNPLLFQYSADVWEYLPRLMLQDYWRPLFFSSAFGLEWLPSRSQEDPAQEVSAREQRSPRVAWVGLYLKTENIGLLPVEGGSWHSPTTPDPFYAKPDPNCPLIRLYVAVGYWENPKEPPEGFVFAPEPGVFVHPLRKEPPLFPRVFRHHLPAYLRQ</sequence>
<comment type="caution">
    <text evidence="1">The sequence shown here is derived from an EMBL/GenBank/DDBJ whole genome shotgun (WGS) entry which is preliminary data.</text>
</comment>
<evidence type="ECO:0000313" key="1">
    <source>
        <dbReference type="EMBL" id="EIM74578.1"/>
    </source>
</evidence>
<evidence type="ECO:0000313" key="2">
    <source>
        <dbReference type="Proteomes" id="UP000005551"/>
    </source>
</evidence>
<accession>I5BYC6</accession>
<dbReference type="Proteomes" id="UP000005551">
    <property type="component" value="Unassembled WGS sequence"/>
</dbReference>
<name>I5BYC6_9BACT</name>